<dbReference type="KEGG" id="ark:D6B99_12170"/>
<dbReference type="Proteomes" id="UP000266118">
    <property type="component" value="Chromosome"/>
</dbReference>
<feature type="domain" description="SusD-like N-terminal" evidence="7">
    <location>
        <begin position="84"/>
        <end position="227"/>
    </location>
</feature>
<dbReference type="InterPro" id="IPR033985">
    <property type="entry name" value="SusD-like_N"/>
</dbReference>
<dbReference type="GO" id="GO:0009279">
    <property type="term" value="C:cell outer membrane"/>
    <property type="evidence" value="ECO:0007669"/>
    <property type="project" value="UniProtKB-SubCell"/>
</dbReference>
<evidence type="ECO:0000313" key="8">
    <source>
        <dbReference type="EMBL" id="AYD48291.1"/>
    </source>
</evidence>
<name>A0A386HS78_9BACT</name>
<feature type="domain" description="RagB/SusD" evidence="6">
    <location>
        <begin position="351"/>
        <end position="495"/>
    </location>
</feature>
<dbReference type="Gene3D" id="1.25.40.390">
    <property type="match status" value="2"/>
</dbReference>
<dbReference type="PROSITE" id="PS51257">
    <property type="entry name" value="PROKAR_LIPOPROTEIN"/>
    <property type="match status" value="1"/>
</dbReference>
<sequence length="496" mass="56005">MTKYIKLIFSFILITIVATSCNKWLEVKPQDGIIRDDYWKTKEQFGAAVIGCYSSLLDNALVTDLFAWGELRADMVSSTLQTSTDAINIMDGNILASNSFTDWSPVYRTINNCNTVLEYGPSVIKNDATLTVKQQNAYLAEAHALRALMYFYLLRTFGEVPLQLTATSTDKEVTQLVKSSQLDVYNQIITDLKFAQQNALETYGDINTDKGRITKNTVFAIEADAYLWEDKYDSCIAACDSVIGSQRYGLVDGTDQSQWFNTLYFNGNSSEGIFEFQFDQQALNPFYNQFISSNRLYVAASNVSSDVFGLDHSGLQKDIRGDGGSINAVDGTLLKYAGATGGESITLRTASQSFAHWFVYRYADILLMKAEALTWVNRGGEALALVQTVRDRAHAIDETVETPDSTSADDIAQYILDERAREFAYEGKRWFDVLRFAKRNNYKQLSVLLDVVKKNAPTYLQQTILNKYKDVRSHYFPINQNELQADKKLIQNPFYQ</sequence>
<dbReference type="AlphaFoldDB" id="A0A386HS78"/>
<accession>A0A386HS78</accession>
<comment type="similarity">
    <text evidence="2">Belongs to the SusD family.</text>
</comment>
<evidence type="ECO:0000256" key="3">
    <source>
        <dbReference type="ARBA" id="ARBA00022729"/>
    </source>
</evidence>
<evidence type="ECO:0000256" key="2">
    <source>
        <dbReference type="ARBA" id="ARBA00006275"/>
    </source>
</evidence>
<dbReference type="CDD" id="cd08977">
    <property type="entry name" value="SusD"/>
    <property type="match status" value="1"/>
</dbReference>
<keyword evidence="4" id="KW-0472">Membrane</keyword>
<dbReference type="Pfam" id="PF14322">
    <property type="entry name" value="SusD-like_3"/>
    <property type="match status" value="1"/>
</dbReference>
<dbReference type="EMBL" id="CP032489">
    <property type="protein sequence ID" value="AYD48291.1"/>
    <property type="molecule type" value="Genomic_DNA"/>
</dbReference>
<dbReference type="SUPFAM" id="SSF48452">
    <property type="entry name" value="TPR-like"/>
    <property type="match status" value="1"/>
</dbReference>
<gene>
    <name evidence="8" type="ORF">D6B99_12170</name>
</gene>
<evidence type="ECO:0000313" key="9">
    <source>
        <dbReference type="Proteomes" id="UP000266118"/>
    </source>
</evidence>
<evidence type="ECO:0000259" key="7">
    <source>
        <dbReference type="Pfam" id="PF14322"/>
    </source>
</evidence>
<comment type="subcellular location">
    <subcellularLocation>
        <location evidence="1">Cell outer membrane</location>
    </subcellularLocation>
</comment>
<dbReference type="OrthoDB" id="1035036at2"/>
<dbReference type="InterPro" id="IPR012944">
    <property type="entry name" value="SusD_RagB_dom"/>
</dbReference>
<keyword evidence="5" id="KW-0998">Cell outer membrane</keyword>
<dbReference type="RefSeq" id="WP_119988848.1">
    <property type="nucleotide sequence ID" value="NZ_CP032489.1"/>
</dbReference>
<evidence type="ECO:0000256" key="5">
    <source>
        <dbReference type="ARBA" id="ARBA00023237"/>
    </source>
</evidence>
<organism evidence="8 9">
    <name type="scientific">Arachidicoccus soli</name>
    <dbReference type="NCBI Taxonomy" id="2341117"/>
    <lineage>
        <taxon>Bacteria</taxon>
        <taxon>Pseudomonadati</taxon>
        <taxon>Bacteroidota</taxon>
        <taxon>Chitinophagia</taxon>
        <taxon>Chitinophagales</taxon>
        <taxon>Chitinophagaceae</taxon>
        <taxon>Arachidicoccus</taxon>
    </lineage>
</organism>
<proteinExistence type="inferred from homology"/>
<reference evidence="8 9" key="1">
    <citation type="submission" date="2018-09" db="EMBL/GenBank/DDBJ databases">
        <title>Arachidicoccus sp. nov., a bacterium isolated from soil.</title>
        <authorList>
            <person name="Weon H.-Y."/>
            <person name="Kwon S.-W."/>
            <person name="Lee S.A."/>
        </authorList>
    </citation>
    <scope>NUCLEOTIDE SEQUENCE [LARGE SCALE GENOMIC DNA]</scope>
    <source>
        <strain evidence="8 9">KIS59-12</strain>
    </source>
</reference>
<keyword evidence="9" id="KW-1185">Reference proteome</keyword>
<dbReference type="Pfam" id="PF07980">
    <property type="entry name" value="SusD_RagB"/>
    <property type="match status" value="1"/>
</dbReference>
<dbReference type="InterPro" id="IPR011990">
    <property type="entry name" value="TPR-like_helical_dom_sf"/>
</dbReference>
<evidence type="ECO:0000259" key="6">
    <source>
        <dbReference type="Pfam" id="PF07980"/>
    </source>
</evidence>
<evidence type="ECO:0000256" key="1">
    <source>
        <dbReference type="ARBA" id="ARBA00004442"/>
    </source>
</evidence>
<evidence type="ECO:0000256" key="4">
    <source>
        <dbReference type="ARBA" id="ARBA00023136"/>
    </source>
</evidence>
<keyword evidence="3" id="KW-0732">Signal</keyword>
<protein>
    <submittedName>
        <fullName evidence="8">RagB/SusD family nutrient uptake outer membrane protein</fullName>
    </submittedName>
</protein>